<reference evidence="1 2" key="1">
    <citation type="journal article" date="2007" name="Nature">
        <title>Evolution of genes and genomes on the Drosophila phylogeny.</title>
        <authorList>
            <consortium name="Drosophila 12 Genomes Consortium"/>
            <person name="Clark A.G."/>
            <person name="Eisen M.B."/>
            <person name="Smith D.R."/>
            <person name="Bergman C.M."/>
            <person name="Oliver B."/>
            <person name="Markow T.A."/>
            <person name="Kaufman T.C."/>
            <person name="Kellis M."/>
            <person name="Gelbart W."/>
            <person name="Iyer V.N."/>
            <person name="Pollard D.A."/>
            <person name="Sackton T.B."/>
            <person name="Larracuente A.M."/>
            <person name="Singh N.D."/>
            <person name="Abad J.P."/>
            <person name="Abt D.N."/>
            <person name="Adryan B."/>
            <person name="Aguade M."/>
            <person name="Akashi H."/>
            <person name="Anderson W.W."/>
            <person name="Aquadro C.F."/>
            <person name="Ardell D.H."/>
            <person name="Arguello R."/>
            <person name="Artieri C.G."/>
            <person name="Barbash D.A."/>
            <person name="Barker D."/>
            <person name="Barsanti P."/>
            <person name="Batterham P."/>
            <person name="Batzoglou S."/>
            <person name="Begun D."/>
            <person name="Bhutkar A."/>
            <person name="Blanco E."/>
            <person name="Bosak S.A."/>
            <person name="Bradley R.K."/>
            <person name="Brand A.D."/>
            <person name="Brent M.R."/>
            <person name="Brooks A.N."/>
            <person name="Brown R.H."/>
            <person name="Butlin R.K."/>
            <person name="Caggese C."/>
            <person name="Calvi B.R."/>
            <person name="Bernardo de Carvalho A."/>
            <person name="Caspi A."/>
            <person name="Castrezana S."/>
            <person name="Celniker S.E."/>
            <person name="Chang J.L."/>
            <person name="Chapple C."/>
            <person name="Chatterji S."/>
            <person name="Chinwalla A."/>
            <person name="Civetta A."/>
            <person name="Clifton S.W."/>
            <person name="Comeron J.M."/>
            <person name="Costello J.C."/>
            <person name="Coyne J.A."/>
            <person name="Daub J."/>
            <person name="David R.G."/>
            <person name="Delcher A.L."/>
            <person name="Delehaunty K."/>
            <person name="Do C.B."/>
            <person name="Ebling H."/>
            <person name="Edwards K."/>
            <person name="Eickbush T."/>
            <person name="Evans J.D."/>
            <person name="Filipski A."/>
            <person name="Findeiss S."/>
            <person name="Freyhult E."/>
            <person name="Fulton L."/>
            <person name="Fulton R."/>
            <person name="Garcia A.C."/>
            <person name="Gardiner A."/>
            <person name="Garfield D.A."/>
            <person name="Garvin B.E."/>
            <person name="Gibson G."/>
            <person name="Gilbert D."/>
            <person name="Gnerre S."/>
            <person name="Godfrey J."/>
            <person name="Good R."/>
            <person name="Gotea V."/>
            <person name="Gravely B."/>
            <person name="Greenberg A.J."/>
            <person name="Griffiths-Jones S."/>
            <person name="Gross S."/>
            <person name="Guigo R."/>
            <person name="Gustafson E.A."/>
            <person name="Haerty W."/>
            <person name="Hahn M.W."/>
            <person name="Halligan D.L."/>
            <person name="Halpern A.L."/>
            <person name="Halter G.M."/>
            <person name="Han M.V."/>
            <person name="Heger A."/>
            <person name="Hillier L."/>
            <person name="Hinrichs A.S."/>
            <person name="Holmes I."/>
            <person name="Hoskins R.A."/>
            <person name="Hubisz M.J."/>
            <person name="Hultmark D."/>
            <person name="Huntley M.A."/>
            <person name="Jaffe D.B."/>
            <person name="Jagadeeshan S."/>
            <person name="Jeck W.R."/>
            <person name="Johnson J."/>
            <person name="Jones C.D."/>
            <person name="Jordan W.C."/>
            <person name="Karpen G.H."/>
            <person name="Kataoka E."/>
            <person name="Keightley P.D."/>
            <person name="Kheradpour P."/>
            <person name="Kirkness E.F."/>
            <person name="Koerich L.B."/>
            <person name="Kristiansen K."/>
            <person name="Kudrna D."/>
            <person name="Kulathinal R.J."/>
            <person name="Kumar S."/>
            <person name="Kwok R."/>
            <person name="Lander E."/>
            <person name="Langley C.H."/>
            <person name="Lapoint R."/>
            <person name="Lazzaro B.P."/>
            <person name="Lee S.J."/>
            <person name="Levesque L."/>
            <person name="Li R."/>
            <person name="Lin C.F."/>
            <person name="Lin M.F."/>
            <person name="Lindblad-Toh K."/>
            <person name="Llopart A."/>
            <person name="Long M."/>
            <person name="Low L."/>
            <person name="Lozovsky E."/>
            <person name="Lu J."/>
            <person name="Luo M."/>
            <person name="Machado C.A."/>
            <person name="Makalowski W."/>
            <person name="Marzo M."/>
            <person name="Matsuda M."/>
            <person name="Matzkin L."/>
            <person name="McAllister B."/>
            <person name="McBride C.S."/>
            <person name="McKernan B."/>
            <person name="McKernan K."/>
            <person name="Mendez-Lago M."/>
            <person name="Minx P."/>
            <person name="Mollenhauer M.U."/>
            <person name="Montooth K."/>
            <person name="Mount S.M."/>
            <person name="Mu X."/>
            <person name="Myers E."/>
            <person name="Negre B."/>
            <person name="Newfeld S."/>
            <person name="Nielsen R."/>
            <person name="Noor M.A."/>
            <person name="O'Grady P."/>
            <person name="Pachter L."/>
            <person name="Papaceit M."/>
            <person name="Parisi M.J."/>
            <person name="Parisi M."/>
            <person name="Parts L."/>
            <person name="Pedersen J.S."/>
            <person name="Pesole G."/>
            <person name="Phillippy A.M."/>
            <person name="Ponting C.P."/>
            <person name="Pop M."/>
            <person name="Porcelli D."/>
            <person name="Powell J.R."/>
            <person name="Prohaska S."/>
            <person name="Pruitt K."/>
            <person name="Puig M."/>
            <person name="Quesneville H."/>
            <person name="Ram K.R."/>
            <person name="Rand D."/>
            <person name="Rasmussen M.D."/>
            <person name="Reed L.K."/>
            <person name="Reenan R."/>
            <person name="Reily A."/>
            <person name="Remington K.A."/>
            <person name="Rieger T.T."/>
            <person name="Ritchie M.G."/>
            <person name="Robin C."/>
            <person name="Rogers Y.H."/>
            <person name="Rohde C."/>
            <person name="Rozas J."/>
            <person name="Rubenfield M.J."/>
            <person name="Ruiz A."/>
            <person name="Russo S."/>
            <person name="Salzberg S.L."/>
            <person name="Sanchez-Gracia A."/>
            <person name="Saranga D.J."/>
            <person name="Sato H."/>
            <person name="Schaeffer S.W."/>
            <person name="Schatz M.C."/>
            <person name="Schlenke T."/>
            <person name="Schwartz R."/>
            <person name="Segarra C."/>
            <person name="Singh R.S."/>
            <person name="Sirot L."/>
            <person name="Sirota M."/>
            <person name="Sisneros N.B."/>
            <person name="Smith C.D."/>
            <person name="Smith T.F."/>
            <person name="Spieth J."/>
            <person name="Stage D.E."/>
            <person name="Stark A."/>
            <person name="Stephan W."/>
            <person name="Strausberg R.L."/>
            <person name="Strempel S."/>
            <person name="Sturgill D."/>
            <person name="Sutton G."/>
            <person name="Sutton G.G."/>
            <person name="Tao W."/>
            <person name="Teichmann S."/>
            <person name="Tobari Y.N."/>
            <person name="Tomimura Y."/>
            <person name="Tsolas J.M."/>
            <person name="Valente V.L."/>
            <person name="Venter E."/>
            <person name="Venter J.C."/>
            <person name="Vicario S."/>
            <person name="Vieira F.G."/>
            <person name="Vilella A.J."/>
            <person name="Villasante A."/>
            <person name="Walenz B."/>
            <person name="Wang J."/>
            <person name="Wasserman M."/>
            <person name="Watts T."/>
            <person name="Wilson D."/>
            <person name="Wilson R.K."/>
            <person name="Wing R.A."/>
            <person name="Wolfner M.F."/>
            <person name="Wong A."/>
            <person name="Wong G.K."/>
            <person name="Wu C.I."/>
            <person name="Wu G."/>
            <person name="Yamamoto D."/>
            <person name="Yang H.P."/>
            <person name="Yang S.P."/>
            <person name="Yorke J.A."/>
            <person name="Yoshida K."/>
            <person name="Zdobnov E."/>
            <person name="Zhang P."/>
            <person name="Zhang Y."/>
            <person name="Zimin A.V."/>
            <person name="Baldwin J."/>
            <person name="Abdouelleil A."/>
            <person name="Abdulkadir J."/>
            <person name="Abebe A."/>
            <person name="Abera B."/>
            <person name="Abreu J."/>
            <person name="Acer S.C."/>
            <person name="Aftuck L."/>
            <person name="Alexander A."/>
            <person name="An P."/>
            <person name="Anderson E."/>
            <person name="Anderson S."/>
            <person name="Arachi H."/>
            <person name="Azer M."/>
            <person name="Bachantsang P."/>
            <person name="Barry A."/>
            <person name="Bayul T."/>
            <person name="Berlin A."/>
            <person name="Bessette D."/>
            <person name="Bloom T."/>
            <person name="Blye J."/>
            <person name="Boguslavskiy L."/>
            <person name="Bonnet C."/>
            <person name="Boukhgalter B."/>
            <person name="Bourzgui I."/>
            <person name="Brown A."/>
            <person name="Cahill P."/>
            <person name="Channer S."/>
            <person name="Cheshatsang Y."/>
            <person name="Chuda L."/>
            <person name="Citroen M."/>
            <person name="Collymore A."/>
            <person name="Cooke P."/>
            <person name="Costello M."/>
            <person name="D'Aco K."/>
            <person name="Daza R."/>
            <person name="De Haan G."/>
            <person name="DeGray S."/>
            <person name="DeMaso C."/>
            <person name="Dhargay N."/>
            <person name="Dooley K."/>
            <person name="Dooley E."/>
            <person name="Doricent M."/>
            <person name="Dorje P."/>
            <person name="Dorjee K."/>
            <person name="Dupes A."/>
            <person name="Elong R."/>
            <person name="Falk J."/>
            <person name="Farina A."/>
            <person name="Faro S."/>
            <person name="Ferguson D."/>
            <person name="Fisher S."/>
            <person name="Foley C.D."/>
            <person name="Franke A."/>
            <person name="Friedrich D."/>
            <person name="Gadbois L."/>
            <person name="Gearin G."/>
            <person name="Gearin C.R."/>
            <person name="Giannoukos G."/>
            <person name="Goode T."/>
            <person name="Graham J."/>
            <person name="Grandbois E."/>
            <person name="Grewal S."/>
            <person name="Gyaltsen K."/>
            <person name="Hafez N."/>
            <person name="Hagos B."/>
            <person name="Hall J."/>
            <person name="Henson C."/>
            <person name="Hollinger A."/>
            <person name="Honan T."/>
            <person name="Huard M.D."/>
            <person name="Hughes L."/>
            <person name="Hurhula B."/>
            <person name="Husby M.E."/>
            <person name="Kamat A."/>
            <person name="Kanga B."/>
            <person name="Kashin S."/>
            <person name="Khazanovich D."/>
            <person name="Kisner P."/>
            <person name="Lance K."/>
            <person name="Lara M."/>
            <person name="Lee W."/>
            <person name="Lennon N."/>
            <person name="Letendre F."/>
            <person name="LeVine R."/>
            <person name="Lipovsky A."/>
            <person name="Liu X."/>
            <person name="Liu J."/>
            <person name="Liu S."/>
            <person name="Lokyitsang T."/>
            <person name="Lokyitsang Y."/>
            <person name="Lubonja R."/>
            <person name="Lui A."/>
            <person name="MacDonald P."/>
            <person name="Magnisalis V."/>
            <person name="Maru K."/>
            <person name="Matthews C."/>
            <person name="McCusker W."/>
            <person name="McDonough S."/>
            <person name="Mehta T."/>
            <person name="Meldrim J."/>
            <person name="Meneus L."/>
            <person name="Mihai O."/>
            <person name="Mihalev A."/>
            <person name="Mihova T."/>
            <person name="Mittelman R."/>
            <person name="Mlenga V."/>
            <person name="Montmayeur A."/>
            <person name="Mulrain L."/>
            <person name="Navidi A."/>
            <person name="Naylor J."/>
            <person name="Negash T."/>
            <person name="Nguyen T."/>
            <person name="Nguyen N."/>
            <person name="Nicol R."/>
            <person name="Norbu C."/>
            <person name="Norbu N."/>
            <person name="Novod N."/>
            <person name="O'Neill B."/>
            <person name="Osman S."/>
            <person name="Markiewicz E."/>
            <person name="Oyono O.L."/>
            <person name="Patti C."/>
            <person name="Phunkhang P."/>
            <person name="Pierre F."/>
            <person name="Priest M."/>
            <person name="Raghuraman S."/>
            <person name="Rege F."/>
            <person name="Reyes R."/>
            <person name="Rise C."/>
            <person name="Rogov P."/>
            <person name="Ross K."/>
            <person name="Ryan E."/>
            <person name="Settipalli S."/>
            <person name="Shea T."/>
            <person name="Sherpa N."/>
            <person name="Shi L."/>
            <person name="Shih D."/>
            <person name="Sparrow T."/>
            <person name="Spaulding J."/>
            <person name="Stalker J."/>
            <person name="Stange-Thomann N."/>
            <person name="Stavropoulos S."/>
            <person name="Stone C."/>
            <person name="Strader C."/>
            <person name="Tesfaye S."/>
            <person name="Thomson T."/>
            <person name="Thoulutsang Y."/>
            <person name="Thoulutsang D."/>
            <person name="Topham K."/>
            <person name="Topping I."/>
            <person name="Tsamla T."/>
            <person name="Vassiliev H."/>
            <person name="Vo A."/>
            <person name="Wangchuk T."/>
            <person name="Wangdi T."/>
            <person name="Weiand M."/>
            <person name="Wilkinson J."/>
            <person name="Wilson A."/>
            <person name="Yadav S."/>
            <person name="Young G."/>
            <person name="Yu Q."/>
            <person name="Zembek L."/>
            <person name="Zhong D."/>
            <person name="Zimmer A."/>
            <person name="Zwirko Z."/>
            <person name="Jaffe D.B."/>
            <person name="Alvarez P."/>
            <person name="Brockman W."/>
            <person name="Butler J."/>
            <person name="Chin C."/>
            <person name="Gnerre S."/>
            <person name="Grabherr M."/>
            <person name="Kleber M."/>
            <person name="Mauceli E."/>
            <person name="MacCallum I."/>
        </authorList>
    </citation>
    <scope>NUCLEOTIDE SEQUENCE [LARGE SCALE GENOMIC DNA]</scope>
    <source>
        <strain evidence="2">white501</strain>
    </source>
</reference>
<evidence type="ECO:0000313" key="2">
    <source>
        <dbReference type="Proteomes" id="UP000000304"/>
    </source>
</evidence>
<accession>B4NTV8</accession>
<keyword evidence="2" id="KW-1185">Reference proteome</keyword>
<dbReference type="Proteomes" id="UP000000304">
    <property type="component" value="Unassembled WGS sequence"/>
</dbReference>
<sequence>MDLELQQYCKYQCLIAVPGPRPVPVPSPVPEEEDQYHSYDMVPCRTFNCTLL</sequence>
<name>B4NTV8_DROSI</name>
<proteinExistence type="predicted"/>
<gene>
    <name evidence="1" type="primary">Dsim\GD24631</name>
    <name evidence="1" type="ORF">Dsim_GD24631</name>
</gene>
<dbReference type="EMBL" id="CH983356">
    <property type="protein sequence ID" value="EDX16405.1"/>
    <property type="molecule type" value="Genomic_DNA"/>
</dbReference>
<organism evidence="1 2">
    <name type="scientific">Drosophila simulans</name>
    <name type="common">Fruit fly</name>
    <dbReference type="NCBI Taxonomy" id="7240"/>
    <lineage>
        <taxon>Eukaryota</taxon>
        <taxon>Metazoa</taxon>
        <taxon>Ecdysozoa</taxon>
        <taxon>Arthropoda</taxon>
        <taxon>Hexapoda</taxon>
        <taxon>Insecta</taxon>
        <taxon>Pterygota</taxon>
        <taxon>Neoptera</taxon>
        <taxon>Endopterygota</taxon>
        <taxon>Diptera</taxon>
        <taxon>Brachycera</taxon>
        <taxon>Muscomorpha</taxon>
        <taxon>Ephydroidea</taxon>
        <taxon>Drosophilidae</taxon>
        <taxon>Drosophila</taxon>
        <taxon>Sophophora</taxon>
    </lineage>
</organism>
<dbReference type="AlphaFoldDB" id="B4NTV8"/>
<dbReference type="HOGENOM" id="CLU_3089491_0_0_1"/>
<evidence type="ECO:0000313" key="1">
    <source>
        <dbReference type="EMBL" id="EDX16405.1"/>
    </source>
</evidence>
<protein>
    <submittedName>
        <fullName evidence="1">GD24631</fullName>
    </submittedName>
</protein>